<sequence length="180" mass="20019">MSSTWAALIVIDMQNGFINDQSRHVIPKVVELVERWEATGRPVVFTRYHNYPDSPFERLIHWSKVQHAPETEIVPELAPHVPRARAVIDKRIYSYFTSQGADLAVQEGWTDLVFCGVATESCVLKSAVDAFEREFTPWLVTDASASHGGPAAHDAGLLVARRFIGAGQLIGSDQVSKQFD</sequence>
<reference evidence="4" key="1">
    <citation type="submission" date="2016-06" db="EMBL/GenBank/DDBJ databases">
        <authorList>
            <person name="Varghese N."/>
        </authorList>
    </citation>
    <scope>NUCLEOTIDE SEQUENCE [LARGE SCALE GENOMIC DNA]</scope>
    <source>
        <strain evidence="4">DSM 43171</strain>
    </source>
</reference>
<dbReference type="InterPro" id="IPR000868">
    <property type="entry name" value="Isochorismatase-like_dom"/>
</dbReference>
<dbReference type="Pfam" id="PF00857">
    <property type="entry name" value="Isochorismatase"/>
    <property type="match status" value="1"/>
</dbReference>
<dbReference type="Proteomes" id="UP000199408">
    <property type="component" value="Unassembled WGS sequence"/>
</dbReference>
<keyword evidence="4" id="KW-1185">Reference proteome</keyword>
<name>A0A1C5GWP2_9ACTN</name>
<proteinExistence type="predicted"/>
<dbReference type="PANTHER" id="PTHR43540:SF6">
    <property type="entry name" value="ISOCHORISMATASE-LIKE DOMAIN-CONTAINING PROTEIN"/>
    <property type="match status" value="1"/>
</dbReference>
<organism evidence="3 4">
    <name type="scientific">Micromonospora halophytica</name>
    <dbReference type="NCBI Taxonomy" id="47864"/>
    <lineage>
        <taxon>Bacteria</taxon>
        <taxon>Bacillati</taxon>
        <taxon>Actinomycetota</taxon>
        <taxon>Actinomycetes</taxon>
        <taxon>Micromonosporales</taxon>
        <taxon>Micromonosporaceae</taxon>
        <taxon>Micromonospora</taxon>
    </lineage>
</organism>
<gene>
    <name evidence="3" type="ORF">GA0070560_102223</name>
</gene>
<dbReference type="STRING" id="47864.GA0070560_102223"/>
<evidence type="ECO:0000259" key="2">
    <source>
        <dbReference type="Pfam" id="PF00857"/>
    </source>
</evidence>
<dbReference type="SUPFAM" id="SSF52499">
    <property type="entry name" value="Isochorismatase-like hydrolases"/>
    <property type="match status" value="1"/>
</dbReference>
<evidence type="ECO:0000313" key="3">
    <source>
        <dbReference type="EMBL" id="SCG38170.1"/>
    </source>
</evidence>
<dbReference type="InterPro" id="IPR050272">
    <property type="entry name" value="Isochorismatase-like_hydrls"/>
</dbReference>
<feature type="domain" description="Isochorismatase-like" evidence="2">
    <location>
        <begin position="6"/>
        <end position="161"/>
    </location>
</feature>
<protein>
    <submittedName>
        <fullName evidence="3">Nicotinamidase-related amidase</fullName>
    </submittedName>
</protein>
<dbReference type="Gene3D" id="3.40.50.850">
    <property type="entry name" value="Isochorismatase-like"/>
    <property type="match status" value="1"/>
</dbReference>
<dbReference type="CDD" id="cd00431">
    <property type="entry name" value="cysteine_hydrolases"/>
    <property type="match status" value="1"/>
</dbReference>
<dbReference type="PANTHER" id="PTHR43540">
    <property type="entry name" value="PEROXYUREIDOACRYLATE/UREIDOACRYLATE AMIDOHYDROLASE-RELATED"/>
    <property type="match status" value="1"/>
</dbReference>
<dbReference type="GO" id="GO:0016787">
    <property type="term" value="F:hydrolase activity"/>
    <property type="evidence" value="ECO:0007669"/>
    <property type="project" value="UniProtKB-KW"/>
</dbReference>
<evidence type="ECO:0000256" key="1">
    <source>
        <dbReference type="ARBA" id="ARBA00022801"/>
    </source>
</evidence>
<evidence type="ECO:0000313" key="4">
    <source>
        <dbReference type="Proteomes" id="UP000199408"/>
    </source>
</evidence>
<dbReference type="AlphaFoldDB" id="A0A1C5GWP2"/>
<dbReference type="OrthoDB" id="9814140at2"/>
<dbReference type="InterPro" id="IPR036380">
    <property type="entry name" value="Isochorismatase-like_sf"/>
</dbReference>
<dbReference type="EMBL" id="FMDN01000002">
    <property type="protein sequence ID" value="SCG38170.1"/>
    <property type="molecule type" value="Genomic_DNA"/>
</dbReference>
<keyword evidence="1" id="KW-0378">Hydrolase</keyword>
<accession>A0A1C5GWP2</accession>
<dbReference type="RefSeq" id="WP_091291375.1">
    <property type="nucleotide sequence ID" value="NZ_FMDN01000002.1"/>
</dbReference>